<dbReference type="InterPro" id="IPR001005">
    <property type="entry name" value="SANT/Myb"/>
</dbReference>
<gene>
    <name evidence="7" type="ordered locus">VIT_08s0058g00250</name>
</gene>
<evidence type="ECO:0000256" key="3">
    <source>
        <dbReference type="ARBA" id="ARBA00023163"/>
    </source>
</evidence>
<feature type="region of interest" description="Disordered" evidence="5">
    <location>
        <begin position="1"/>
        <end position="59"/>
    </location>
</feature>
<dbReference type="InParanoid" id="F6GXU7"/>
<keyword evidence="4" id="KW-0539">Nucleus</keyword>
<dbReference type="GO" id="GO:0005634">
    <property type="term" value="C:nucleus"/>
    <property type="evidence" value="ECO:0007669"/>
    <property type="project" value="UniProtKB-SubCell"/>
</dbReference>
<keyword evidence="8" id="KW-1185">Reference proteome</keyword>
<dbReference type="Pfam" id="PF00249">
    <property type="entry name" value="Myb_DNA-binding"/>
    <property type="match status" value="1"/>
</dbReference>
<dbReference type="EMBL" id="FN594967">
    <property type="protein sequence ID" value="CCB44827.1"/>
    <property type="molecule type" value="Genomic_DNA"/>
</dbReference>
<evidence type="ECO:0000256" key="2">
    <source>
        <dbReference type="ARBA" id="ARBA00023015"/>
    </source>
</evidence>
<dbReference type="InterPro" id="IPR006447">
    <property type="entry name" value="Myb_dom_plants"/>
</dbReference>
<evidence type="ECO:0000313" key="8">
    <source>
        <dbReference type="Proteomes" id="UP000009183"/>
    </source>
</evidence>
<organism evidence="7 8">
    <name type="scientific">Vitis vinifera</name>
    <name type="common">Grape</name>
    <dbReference type="NCBI Taxonomy" id="29760"/>
    <lineage>
        <taxon>Eukaryota</taxon>
        <taxon>Viridiplantae</taxon>
        <taxon>Streptophyta</taxon>
        <taxon>Embryophyta</taxon>
        <taxon>Tracheophyta</taxon>
        <taxon>Spermatophyta</taxon>
        <taxon>Magnoliopsida</taxon>
        <taxon>eudicotyledons</taxon>
        <taxon>Gunneridae</taxon>
        <taxon>Pentapetalae</taxon>
        <taxon>rosids</taxon>
        <taxon>Vitales</taxon>
        <taxon>Vitaceae</taxon>
        <taxon>Viteae</taxon>
        <taxon>Vitis</taxon>
    </lineage>
</organism>
<dbReference type="PROSITE" id="PS51294">
    <property type="entry name" value="HTH_MYB"/>
    <property type="match status" value="1"/>
</dbReference>
<dbReference type="PaxDb" id="29760-VIT_08s0058g00250.t01"/>
<keyword evidence="3" id="KW-0804">Transcription</keyword>
<dbReference type="Proteomes" id="UP000009183">
    <property type="component" value="Chromosome 8"/>
</dbReference>
<dbReference type="eggNOG" id="ENOG502QUT4">
    <property type="taxonomic scope" value="Eukaryota"/>
</dbReference>
<evidence type="ECO:0000313" key="7">
    <source>
        <dbReference type="EMBL" id="CCB44827.1"/>
    </source>
</evidence>
<name>F6GXU7_VITVI</name>
<keyword evidence="2" id="KW-0805">Transcription regulation</keyword>
<dbReference type="FunCoup" id="F6GXU7">
    <property type="interactions" value="60"/>
</dbReference>
<evidence type="ECO:0000256" key="5">
    <source>
        <dbReference type="SAM" id="MobiDB-lite"/>
    </source>
</evidence>
<dbReference type="InterPro" id="IPR017930">
    <property type="entry name" value="Myb_dom"/>
</dbReference>
<dbReference type="InterPro" id="IPR046955">
    <property type="entry name" value="PHR1-like"/>
</dbReference>
<dbReference type="AlphaFoldDB" id="F6GXU7"/>
<accession>F6GXU7</accession>
<feature type="compositionally biased region" description="Acidic residues" evidence="5">
    <location>
        <begin position="17"/>
        <end position="28"/>
    </location>
</feature>
<evidence type="ECO:0000256" key="4">
    <source>
        <dbReference type="ARBA" id="ARBA00023242"/>
    </source>
</evidence>
<dbReference type="GO" id="GO:0003700">
    <property type="term" value="F:DNA-binding transcription factor activity"/>
    <property type="evidence" value="ECO:0007669"/>
    <property type="project" value="InterPro"/>
</dbReference>
<protein>
    <recommendedName>
        <fullName evidence="6">HTH myb-type domain-containing protein</fullName>
    </recommendedName>
</protein>
<dbReference type="NCBIfam" id="TIGR01557">
    <property type="entry name" value="myb_SHAQKYF"/>
    <property type="match status" value="1"/>
</dbReference>
<feature type="domain" description="HTH myb-type" evidence="6">
    <location>
        <begin position="61"/>
        <end position="116"/>
    </location>
</feature>
<comment type="subcellular location">
    <subcellularLocation>
        <location evidence="1">Nucleus</location>
    </subcellularLocation>
</comment>
<reference evidence="8" key="1">
    <citation type="journal article" date="2007" name="Nature">
        <title>The grapevine genome sequence suggests ancestral hexaploidization in major angiosperm phyla.</title>
        <authorList>
            <consortium name="The French-Italian Public Consortium for Grapevine Genome Characterization."/>
            <person name="Jaillon O."/>
            <person name="Aury J.-M."/>
            <person name="Noel B."/>
            <person name="Policriti A."/>
            <person name="Clepet C."/>
            <person name="Casagrande A."/>
            <person name="Choisne N."/>
            <person name="Aubourg S."/>
            <person name="Vitulo N."/>
            <person name="Jubin C."/>
            <person name="Vezzi A."/>
            <person name="Legeai F."/>
            <person name="Hugueney P."/>
            <person name="Dasilva C."/>
            <person name="Horner D."/>
            <person name="Mica E."/>
            <person name="Jublot D."/>
            <person name="Poulain J."/>
            <person name="Bruyere C."/>
            <person name="Billault A."/>
            <person name="Segurens B."/>
            <person name="Gouyvenoux M."/>
            <person name="Ugarte E."/>
            <person name="Cattonaro F."/>
            <person name="Anthouard V."/>
            <person name="Vico V."/>
            <person name="Del Fabbro C."/>
            <person name="Alaux M."/>
            <person name="Di Gaspero G."/>
            <person name="Dumas V."/>
            <person name="Felice N."/>
            <person name="Paillard S."/>
            <person name="Juman I."/>
            <person name="Moroldo M."/>
            <person name="Scalabrin S."/>
            <person name="Canaguier A."/>
            <person name="Le Clainche I."/>
            <person name="Malacrida G."/>
            <person name="Durand E."/>
            <person name="Pesole G."/>
            <person name="Laucou V."/>
            <person name="Chatelet P."/>
            <person name="Merdinoglu D."/>
            <person name="Delledonne M."/>
            <person name="Pezzotti M."/>
            <person name="Lecharny A."/>
            <person name="Scarpelli C."/>
            <person name="Artiguenave F."/>
            <person name="Pe M.E."/>
            <person name="Valle G."/>
            <person name="Morgante M."/>
            <person name="Caboche M."/>
            <person name="Adam-Blondon A.-F."/>
            <person name="Weissenbach J."/>
            <person name="Quetier F."/>
            <person name="Wincker P."/>
        </authorList>
    </citation>
    <scope>NUCLEOTIDE SEQUENCE [LARGE SCALE GENOMIC DNA]</scope>
    <source>
        <strain evidence="8">cv. Pinot noir / PN40024</strain>
    </source>
</reference>
<dbReference type="InterPro" id="IPR009057">
    <property type="entry name" value="Homeodomain-like_sf"/>
</dbReference>
<proteinExistence type="predicted"/>
<dbReference type="Gene3D" id="1.10.10.60">
    <property type="entry name" value="Homeodomain-like"/>
    <property type="match status" value="1"/>
</dbReference>
<dbReference type="HOGENOM" id="CLU_130148_1_0_1"/>
<evidence type="ECO:0000256" key="1">
    <source>
        <dbReference type="ARBA" id="ARBA00004123"/>
    </source>
</evidence>
<dbReference type="PANTHER" id="PTHR31314:SF168">
    <property type="entry name" value="MYB-LIKE HTH TRANSCRIPTIONAL REGULATOR FAMILY PROTEIN"/>
    <property type="match status" value="1"/>
</dbReference>
<dbReference type="GO" id="GO:0003677">
    <property type="term" value="F:DNA binding"/>
    <property type="evidence" value="ECO:0007669"/>
    <property type="project" value="InterPro"/>
</dbReference>
<evidence type="ECO:0000259" key="6">
    <source>
        <dbReference type="PROSITE" id="PS51294"/>
    </source>
</evidence>
<dbReference type="PANTHER" id="PTHR31314">
    <property type="entry name" value="MYB FAMILY TRANSCRIPTION FACTOR PHL7-LIKE"/>
    <property type="match status" value="1"/>
</dbReference>
<dbReference type="STRING" id="29760.F6GXU7"/>
<sequence>MEESHCAEGSKTSPSEQNEDEDESEENDSEGKHKNCRSSSNSTVEENEKKGHSGAVRPYVRSKMPRLRWTPDLHLRFVHAVERLGGQERATPKLVLQLMNIKGLNIAHVKSHLQVI</sequence>
<dbReference type="SUPFAM" id="SSF46689">
    <property type="entry name" value="Homeodomain-like"/>
    <property type="match status" value="1"/>
</dbReference>